<dbReference type="AlphaFoldDB" id="A0AA87NSK4"/>
<gene>
    <name evidence="1" type="ORF">HMPREF9195_00973</name>
</gene>
<protein>
    <submittedName>
        <fullName evidence="1">Uncharacterized protein</fullName>
    </submittedName>
</protein>
<dbReference type="Proteomes" id="UP000014634">
    <property type="component" value="Unassembled WGS sequence"/>
</dbReference>
<reference evidence="1 2" key="1">
    <citation type="submission" date="2013-04" db="EMBL/GenBank/DDBJ databases">
        <title>The Genome Sequence of Treponema medium ATCC 700293.</title>
        <authorList>
            <consortium name="The Broad Institute Genomics Platform"/>
            <person name="Earl A."/>
            <person name="Ward D."/>
            <person name="Feldgarden M."/>
            <person name="Gevers D."/>
            <person name="Leonetti C."/>
            <person name="Blanton J.M."/>
            <person name="Dewhirst F.E."/>
            <person name="Izard J."/>
            <person name="Walker B."/>
            <person name="Young S."/>
            <person name="Zeng Q."/>
            <person name="Gargeya S."/>
            <person name="Fitzgerald M."/>
            <person name="Haas B."/>
            <person name="Abouelleil A."/>
            <person name="Allen A.W."/>
            <person name="Alvarado L."/>
            <person name="Arachchi H.M."/>
            <person name="Berlin A.M."/>
            <person name="Chapman S.B."/>
            <person name="Gainer-Dewar J."/>
            <person name="Goldberg J."/>
            <person name="Griggs A."/>
            <person name="Gujja S."/>
            <person name="Hansen M."/>
            <person name="Howarth C."/>
            <person name="Imamovic A."/>
            <person name="Ireland A."/>
            <person name="Larimer J."/>
            <person name="McCowan C."/>
            <person name="Murphy C."/>
            <person name="Pearson M."/>
            <person name="Poon T.W."/>
            <person name="Priest M."/>
            <person name="Roberts A."/>
            <person name="Saif S."/>
            <person name="Shea T."/>
            <person name="Sisk P."/>
            <person name="Sykes S."/>
            <person name="Wortman J."/>
            <person name="Nusbaum C."/>
            <person name="Birren B."/>
        </authorList>
    </citation>
    <scope>NUCLEOTIDE SEQUENCE [LARGE SCALE GENOMIC DNA]</scope>
    <source>
        <strain evidence="1 2">ATCC 700293</strain>
    </source>
</reference>
<dbReference type="EMBL" id="ATFE01000006">
    <property type="protein sequence ID" value="EPF29191.1"/>
    <property type="molecule type" value="Genomic_DNA"/>
</dbReference>
<accession>A0AA87NSK4</accession>
<organism evidence="1 2">
    <name type="scientific">Treponema medium ATCC 700293</name>
    <dbReference type="NCBI Taxonomy" id="1125700"/>
    <lineage>
        <taxon>Bacteria</taxon>
        <taxon>Pseudomonadati</taxon>
        <taxon>Spirochaetota</taxon>
        <taxon>Spirochaetia</taxon>
        <taxon>Spirochaetales</taxon>
        <taxon>Treponemataceae</taxon>
        <taxon>Treponema</taxon>
    </lineage>
</organism>
<proteinExistence type="predicted"/>
<sequence>MSIPVLKYYDAKIESKKRVTLRNASYEYFHVEEYDDGRILLEPRELTKPFQVSVNTLKMMDTSMENFNKSLVSEPIDISTYGDIE</sequence>
<comment type="caution">
    <text evidence="1">The sequence shown here is derived from an EMBL/GenBank/DDBJ whole genome shotgun (WGS) entry which is preliminary data.</text>
</comment>
<evidence type="ECO:0000313" key="2">
    <source>
        <dbReference type="Proteomes" id="UP000014634"/>
    </source>
</evidence>
<name>A0AA87NSK4_TREMD</name>
<evidence type="ECO:0000313" key="1">
    <source>
        <dbReference type="EMBL" id="EPF29191.1"/>
    </source>
</evidence>